<dbReference type="AlphaFoldDB" id="A0A0R1M304"/>
<feature type="transmembrane region" description="Helical" evidence="1">
    <location>
        <begin position="45"/>
        <end position="63"/>
    </location>
</feature>
<dbReference type="Proteomes" id="UP000051621">
    <property type="component" value="Unassembled WGS sequence"/>
</dbReference>
<keyword evidence="1" id="KW-0812">Transmembrane</keyword>
<feature type="transmembrane region" description="Helical" evidence="1">
    <location>
        <begin position="7"/>
        <end position="25"/>
    </location>
</feature>
<dbReference type="EMBL" id="AZEF01000013">
    <property type="protein sequence ID" value="KRL02415.1"/>
    <property type="molecule type" value="Genomic_DNA"/>
</dbReference>
<sequence>MKIFWQLFWGYILSGLNLGITLLIINERGTDTQIPAGMDLLNMYFIFNSLVFFPAAYLIIVKYRRNRKRNAEMSNIQKAFKNNGESFATANFIPAYLYHGAAADSTAAIFLLYYLVFLIAPLVLLCWGIRILYRRCYFK</sequence>
<name>A0A0R1M304_9LACO</name>
<organism evidence="2 3">
    <name type="scientific">Liquorilactobacillus capillatus DSM 19910</name>
    <dbReference type="NCBI Taxonomy" id="1423731"/>
    <lineage>
        <taxon>Bacteria</taxon>
        <taxon>Bacillati</taxon>
        <taxon>Bacillota</taxon>
        <taxon>Bacilli</taxon>
        <taxon>Lactobacillales</taxon>
        <taxon>Lactobacillaceae</taxon>
        <taxon>Liquorilactobacillus</taxon>
    </lineage>
</organism>
<gene>
    <name evidence="2" type="ORF">FC81_GL000759</name>
</gene>
<evidence type="ECO:0000256" key="1">
    <source>
        <dbReference type="SAM" id="Phobius"/>
    </source>
</evidence>
<feature type="transmembrane region" description="Helical" evidence="1">
    <location>
        <begin position="84"/>
        <end position="101"/>
    </location>
</feature>
<comment type="caution">
    <text evidence="2">The sequence shown here is derived from an EMBL/GenBank/DDBJ whole genome shotgun (WGS) entry which is preliminary data.</text>
</comment>
<keyword evidence="3" id="KW-1185">Reference proteome</keyword>
<dbReference type="RefSeq" id="WP_057742977.1">
    <property type="nucleotide sequence ID" value="NZ_AZEF01000013.1"/>
</dbReference>
<keyword evidence="1" id="KW-1133">Transmembrane helix</keyword>
<dbReference type="PATRIC" id="fig|1423731.3.peg.778"/>
<evidence type="ECO:0000313" key="3">
    <source>
        <dbReference type="Proteomes" id="UP000051621"/>
    </source>
</evidence>
<keyword evidence="1" id="KW-0472">Membrane</keyword>
<dbReference type="OrthoDB" id="9846985at2"/>
<dbReference type="STRING" id="1423731.FC81_GL000759"/>
<reference evidence="2 3" key="1">
    <citation type="journal article" date="2015" name="Genome Announc.">
        <title>Expanding the biotechnology potential of lactobacilli through comparative genomics of 213 strains and associated genera.</title>
        <authorList>
            <person name="Sun Z."/>
            <person name="Harris H.M."/>
            <person name="McCann A."/>
            <person name="Guo C."/>
            <person name="Argimon S."/>
            <person name="Zhang W."/>
            <person name="Yang X."/>
            <person name="Jeffery I.B."/>
            <person name="Cooney J.C."/>
            <person name="Kagawa T.F."/>
            <person name="Liu W."/>
            <person name="Song Y."/>
            <person name="Salvetti E."/>
            <person name="Wrobel A."/>
            <person name="Rasinkangas P."/>
            <person name="Parkhill J."/>
            <person name="Rea M.C."/>
            <person name="O'Sullivan O."/>
            <person name="Ritari J."/>
            <person name="Douillard F.P."/>
            <person name="Paul Ross R."/>
            <person name="Yang R."/>
            <person name="Briner A.E."/>
            <person name="Felis G.E."/>
            <person name="de Vos W.M."/>
            <person name="Barrangou R."/>
            <person name="Klaenhammer T.R."/>
            <person name="Caufield P.W."/>
            <person name="Cui Y."/>
            <person name="Zhang H."/>
            <person name="O'Toole P.W."/>
        </authorList>
    </citation>
    <scope>NUCLEOTIDE SEQUENCE [LARGE SCALE GENOMIC DNA]</scope>
    <source>
        <strain evidence="2 3">DSM 19910</strain>
    </source>
</reference>
<proteinExistence type="predicted"/>
<evidence type="ECO:0000313" key="2">
    <source>
        <dbReference type="EMBL" id="KRL02415.1"/>
    </source>
</evidence>
<accession>A0A0R1M304</accession>
<protein>
    <submittedName>
        <fullName evidence="2">Uncharacterized protein</fullName>
    </submittedName>
</protein>
<feature type="transmembrane region" description="Helical" evidence="1">
    <location>
        <begin position="107"/>
        <end position="133"/>
    </location>
</feature>